<feature type="transmembrane region" description="Helical" evidence="7">
    <location>
        <begin position="28"/>
        <end position="54"/>
    </location>
</feature>
<dbReference type="OrthoDB" id="9786493at2"/>
<organism evidence="8 9">
    <name type="scientific">Mangrovibacterium marinum</name>
    <dbReference type="NCBI Taxonomy" id="1639118"/>
    <lineage>
        <taxon>Bacteria</taxon>
        <taxon>Pseudomonadati</taxon>
        <taxon>Bacteroidota</taxon>
        <taxon>Bacteroidia</taxon>
        <taxon>Marinilabiliales</taxon>
        <taxon>Prolixibacteraceae</taxon>
        <taxon>Mangrovibacterium</taxon>
    </lineage>
</organism>
<dbReference type="Proteomes" id="UP000243525">
    <property type="component" value="Unassembled WGS sequence"/>
</dbReference>
<dbReference type="GO" id="GO:0015499">
    <property type="term" value="F:formate transmembrane transporter activity"/>
    <property type="evidence" value="ECO:0007669"/>
    <property type="project" value="TreeGrafter"/>
</dbReference>
<name>A0A2T5BYR1_9BACT</name>
<dbReference type="PROSITE" id="PS01006">
    <property type="entry name" value="FORMATE_NITRITE_TP_2"/>
    <property type="match status" value="1"/>
</dbReference>
<comment type="caution">
    <text evidence="8">The sequence shown here is derived from an EMBL/GenBank/DDBJ whole genome shotgun (WGS) entry which is preliminary data.</text>
</comment>
<dbReference type="NCBIfam" id="TIGR00790">
    <property type="entry name" value="fnt"/>
    <property type="match status" value="1"/>
</dbReference>
<dbReference type="InterPro" id="IPR023271">
    <property type="entry name" value="Aquaporin-like"/>
</dbReference>
<dbReference type="FunFam" id="1.20.1080.10:FF:000011">
    <property type="entry name" value="Formate family transporter"/>
    <property type="match status" value="1"/>
</dbReference>
<feature type="transmembrane region" description="Helical" evidence="7">
    <location>
        <begin position="66"/>
        <end position="88"/>
    </location>
</feature>
<keyword evidence="3 7" id="KW-0812">Transmembrane</keyword>
<dbReference type="EMBL" id="QAAD01000018">
    <property type="protein sequence ID" value="PTN07362.1"/>
    <property type="molecule type" value="Genomic_DNA"/>
</dbReference>
<evidence type="ECO:0000256" key="1">
    <source>
        <dbReference type="ARBA" id="ARBA00004141"/>
    </source>
</evidence>
<dbReference type="AlphaFoldDB" id="A0A2T5BYR1"/>
<feature type="transmembrane region" description="Helical" evidence="7">
    <location>
        <begin position="162"/>
        <end position="180"/>
    </location>
</feature>
<dbReference type="PROSITE" id="PS01005">
    <property type="entry name" value="FORMATE_NITRITE_TP_1"/>
    <property type="match status" value="1"/>
</dbReference>
<evidence type="ECO:0000256" key="6">
    <source>
        <dbReference type="ARBA" id="ARBA00049660"/>
    </source>
</evidence>
<evidence type="ECO:0000256" key="2">
    <source>
        <dbReference type="ARBA" id="ARBA00022448"/>
    </source>
</evidence>
<evidence type="ECO:0000313" key="8">
    <source>
        <dbReference type="EMBL" id="PTN07362.1"/>
    </source>
</evidence>
<evidence type="ECO:0000313" key="9">
    <source>
        <dbReference type="Proteomes" id="UP000243525"/>
    </source>
</evidence>
<dbReference type="PANTHER" id="PTHR30520">
    <property type="entry name" value="FORMATE TRANSPORTER-RELATED"/>
    <property type="match status" value="1"/>
</dbReference>
<dbReference type="InterPro" id="IPR024002">
    <property type="entry name" value="For/NO2_transpt_CS"/>
</dbReference>
<reference evidence="8 9" key="1">
    <citation type="submission" date="2018-04" db="EMBL/GenBank/DDBJ databases">
        <title>Genomic Encyclopedia of Archaeal and Bacterial Type Strains, Phase II (KMG-II): from individual species to whole genera.</title>
        <authorList>
            <person name="Goeker M."/>
        </authorList>
    </citation>
    <scope>NUCLEOTIDE SEQUENCE [LARGE SCALE GENOMIC DNA]</scope>
    <source>
        <strain evidence="8 9">DSM 28823</strain>
    </source>
</reference>
<comment type="similarity">
    <text evidence="6">Belongs to the FNT transporter (TC 1.A.16) family.</text>
</comment>
<dbReference type="GO" id="GO:0005886">
    <property type="term" value="C:plasma membrane"/>
    <property type="evidence" value="ECO:0007669"/>
    <property type="project" value="TreeGrafter"/>
</dbReference>
<evidence type="ECO:0000256" key="5">
    <source>
        <dbReference type="ARBA" id="ARBA00023136"/>
    </source>
</evidence>
<evidence type="ECO:0000256" key="4">
    <source>
        <dbReference type="ARBA" id="ARBA00022989"/>
    </source>
</evidence>
<gene>
    <name evidence="8" type="ORF">C8N47_11813</name>
</gene>
<evidence type="ECO:0000256" key="7">
    <source>
        <dbReference type="SAM" id="Phobius"/>
    </source>
</evidence>
<keyword evidence="2" id="KW-0813">Transport</keyword>
<dbReference type="InterPro" id="IPR000292">
    <property type="entry name" value="For/NO2_transpt"/>
</dbReference>
<dbReference type="Pfam" id="PF01226">
    <property type="entry name" value="Form_Nir_trans"/>
    <property type="match status" value="1"/>
</dbReference>
<accession>A0A2T5BYR1</accession>
<dbReference type="RefSeq" id="WP_107823320.1">
    <property type="nucleotide sequence ID" value="NZ_OY782574.1"/>
</dbReference>
<feature type="transmembrane region" description="Helical" evidence="7">
    <location>
        <begin position="234"/>
        <end position="256"/>
    </location>
</feature>
<keyword evidence="9" id="KW-1185">Reference proteome</keyword>
<keyword evidence="5 7" id="KW-0472">Membrane</keyword>
<keyword evidence="4 7" id="KW-1133">Transmembrane helix</keyword>
<protein>
    <submittedName>
        <fullName evidence="8">Formate/nitrite transporter</fullName>
    </submittedName>
</protein>
<evidence type="ECO:0000256" key="3">
    <source>
        <dbReference type="ARBA" id="ARBA00022692"/>
    </source>
</evidence>
<comment type="subcellular location">
    <subcellularLocation>
        <location evidence="1">Membrane</location>
        <topology evidence="1">Multi-pass membrane protein</topology>
    </subcellularLocation>
</comment>
<proteinExistence type="inferred from homology"/>
<dbReference type="Gene3D" id="1.20.1080.10">
    <property type="entry name" value="Glycerol uptake facilitator protein"/>
    <property type="match status" value="1"/>
</dbReference>
<feature type="transmembrane region" description="Helical" evidence="7">
    <location>
        <begin position="109"/>
        <end position="131"/>
    </location>
</feature>
<dbReference type="PANTHER" id="PTHR30520:SF6">
    <property type="entry name" value="FORMATE_NITRATE FAMILY TRANSPORTER (EUROFUNG)"/>
    <property type="match status" value="1"/>
</dbReference>
<sequence length="265" mass="29049">MSLNTPPRILEIAGETAIVKDNYNVKKILVLSFLAGAYIAFGGLLSIIVGGGIPEIAASNPGLAKFIFGATFPVGLMMVVMAGAELFTGNNAYFMPNVLSGKQSWIAPLRNWMLVYFGNLIGSLVIAYFLVHLTDLVSHDPWHQTVLNIAESKTSNPFYKTFLKGIGANWLVCLAMWMGMSAQHTTGKILGIWWPVMTFVALGYEHSIANMFFIPLAIFEGSSVSWSDFVFHNLIGATLGNIVGGAFFVGTLYWYAYGKRSKRQK</sequence>
<feature type="transmembrane region" description="Helical" evidence="7">
    <location>
        <begin position="192"/>
        <end position="214"/>
    </location>
</feature>